<evidence type="ECO:0000259" key="5">
    <source>
        <dbReference type="PROSITE" id="PS50977"/>
    </source>
</evidence>
<name>Q5E6I0_ALIF1</name>
<dbReference type="InterPro" id="IPR050109">
    <property type="entry name" value="HTH-type_TetR-like_transc_reg"/>
</dbReference>
<keyword evidence="3" id="KW-0804">Transcription</keyword>
<dbReference type="EnsemblBacteria" id="AAW85366">
    <property type="protein sequence ID" value="AAW85366"/>
    <property type="gene ID" value="VF_0871"/>
</dbReference>
<dbReference type="InterPro" id="IPR009057">
    <property type="entry name" value="Homeodomain-like_sf"/>
</dbReference>
<dbReference type="OrthoDB" id="5816932at2"/>
<evidence type="ECO:0000256" key="1">
    <source>
        <dbReference type="ARBA" id="ARBA00023015"/>
    </source>
</evidence>
<protein>
    <submittedName>
        <fullName evidence="6">Transcriptional regulator, TetR family</fullName>
    </submittedName>
</protein>
<evidence type="ECO:0000313" key="7">
    <source>
        <dbReference type="Proteomes" id="UP000000537"/>
    </source>
</evidence>
<evidence type="ECO:0000256" key="3">
    <source>
        <dbReference type="ARBA" id="ARBA00023163"/>
    </source>
</evidence>
<dbReference type="InterPro" id="IPR001647">
    <property type="entry name" value="HTH_TetR"/>
</dbReference>
<dbReference type="Gene3D" id="1.10.357.10">
    <property type="entry name" value="Tetracycline Repressor, domain 2"/>
    <property type="match status" value="1"/>
</dbReference>
<dbReference type="Proteomes" id="UP000000537">
    <property type="component" value="Chromosome I"/>
</dbReference>
<dbReference type="EMBL" id="CP000020">
    <property type="protein sequence ID" value="AAW85366.1"/>
    <property type="molecule type" value="Genomic_DNA"/>
</dbReference>
<dbReference type="PANTHER" id="PTHR30055">
    <property type="entry name" value="HTH-TYPE TRANSCRIPTIONAL REGULATOR RUTR"/>
    <property type="match status" value="1"/>
</dbReference>
<dbReference type="SUPFAM" id="SSF46689">
    <property type="entry name" value="Homeodomain-like"/>
    <property type="match status" value="1"/>
</dbReference>
<gene>
    <name evidence="6" type="ordered locus">VF_0871</name>
</gene>
<accession>Q5E6I0</accession>
<dbReference type="RefSeq" id="WP_011261539.1">
    <property type="nucleotide sequence ID" value="NC_006840.2"/>
</dbReference>
<dbReference type="eggNOG" id="COG1309">
    <property type="taxonomic scope" value="Bacteria"/>
</dbReference>
<dbReference type="AlphaFoldDB" id="Q5E6I0"/>
<dbReference type="PRINTS" id="PR00455">
    <property type="entry name" value="HTHTETR"/>
</dbReference>
<keyword evidence="2 4" id="KW-0238">DNA-binding</keyword>
<dbReference type="GO" id="GO:0003700">
    <property type="term" value="F:DNA-binding transcription factor activity"/>
    <property type="evidence" value="ECO:0007669"/>
    <property type="project" value="TreeGrafter"/>
</dbReference>
<evidence type="ECO:0000256" key="4">
    <source>
        <dbReference type="PROSITE-ProRule" id="PRU00335"/>
    </source>
</evidence>
<feature type="domain" description="HTH tetR-type" evidence="5">
    <location>
        <begin position="1"/>
        <end position="61"/>
    </location>
</feature>
<dbReference type="PATRIC" id="fig|312309.11.peg.867"/>
<dbReference type="KEGG" id="vfi:VF_0871"/>
<dbReference type="HOGENOM" id="CLU_069356_12_2_6"/>
<dbReference type="STRING" id="312309.VF_0871"/>
<keyword evidence="7" id="KW-1185">Reference proteome</keyword>
<keyword evidence="1" id="KW-0805">Transcription regulation</keyword>
<dbReference type="GO" id="GO:0000976">
    <property type="term" value="F:transcription cis-regulatory region binding"/>
    <property type="evidence" value="ECO:0007669"/>
    <property type="project" value="TreeGrafter"/>
</dbReference>
<dbReference type="Pfam" id="PF00440">
    <property type="entry name" value="TetR_N"/>
    <property type="match status" value="1"/>
</dbReference>
<reference evidence="6 7" key="1">
    <citation type="journal article" date="2005" name="Proc. Natl. Acad. Sci. U.S.A.">
        <title>Complete genome sequence of Vibrio fischeri: a symbiotic bacterium with pathogenic congeners.</title>
        <authorList>
            <person name="Ruby E.G."/>
            <person name="Urbanowski M."/>
            <person name="Campbell J."/>
            <person name="Dunn A."/>
            <person name="Faini M."/>
            <person name="Gunsalus R."/>
            <person name="Lostroh P."/>
            <person name="Lupp C."/>
            <person name="McCann J."/>
            <person name="Millikan D."/>
            <person name="Schaefer A."/>
            <person name="Stabb E."/>
            <person name="Stevens A."/>
            <person name="Visick K."/>
            <person name="Whistler C."/>
            <person name="Greenberg E.P."/>
        </authorList>
    </citation>
    <scope>NUCLEOTIDE SEQUENCE [LARGE SCALE GENOMIC DNA]</scope>
    <source>
        <strain evidence="7">ATCC 700601 / ES114</strain>
    </source>
</reference>
<evidence type="ECO:0000313" key="6">
    <source>
        <dbReference type="EMBL" id="AAW85366.1"/>
    </source>
</evidence>
<proteinExistence type="predicted"/>
<feature type="DNA-binding region" description="H-T-H motif" evidence="4">
    <location>
        <begin position="24"/>
        <end position="43"/>
    </location>
</feature>
<evidence type="ECO:0000256" key="2">
    <source>
        <dbReference type="ARBA" id="ARBA00023125"/>
    </source>
</evidence>
<sequence>MSKKSQIIETATRLFAEHGFENTPVSLICEEAEVSKGAVFHHFKNKNDILREVFIHITTIIEETDKNDVHLATQEDPLEAAIHEIFDGMSVAKYRKMYQFNFSVMVHPTTRAIVADLIEDRYQQLQTSAEEIFRAVGYSNPVVITKMFIAEIDGIAMNYLLNNDFPLMDIKQEFIKKYCQ</sequence>
<organism evidence="6 7">
    <name type="scientific">Aliivibrio fischeri (strain ATCC 700601 / ES114)</name>
    <name type="common">Vibrio fischeri</name>
    <dbReference type="NCBI Taxonomy" id="312309"/>
    <lineage>
        <taxon>Bacteria</taxon>
        <taxon>Pseudomonadati</taxon>
        <taxon>Pseudomonadota</taxon>
        <taxon>Gammaproteobacteria</taxon>
        <taxon>Vibrionales</taxon>
        <taxon>Vibrionaceae</taxon>
        <taxon>Aliivibrio</taxon>
    </lineage>
</organism>
<dbReference type="PROSITE" id="PS50977">
    <property type="entry name" value="HTH_TETR_2"/>
    <property type="match status" value="1"/>
</dbReference>
<dbReference type="PANTHER" id="PTHR30055:SF234">
    <property type="entry name" value="HTH-TYPE TRANSCRIPTIONAL REGULATOR BETI"/>
    <property type="match status" value="1"/>
</dbReference>
<dbReference type="GeneID" id="54163539"/>
<reference evidence="6 7" key="2">
    <citation type="journal article" date="2008" name="BMC Genomics">
        <title>Comparative genomics-based investigation of resequencing targets in Vibrio fischeri: focus on point miscalls and artefactual expansions.</title>
        <authorList>
            <person name="Mandel M.J."/>
            <person name="Stabb E.V."/>
            <person name="Ruby E.G."/>
        </authorList>
    </citation>
    <scope>NUCLEOTIDE SEQUENCE [LARGE SCALE GENOMIC DNA]</scope>
    <source>
        <strain evidence="7">ATCC 700601 / ES114</strain>
    </source>
</reference>